<evidence type="ECO:0000313" key="3">
    <source>
        <dbReference type="Proteomes" id="UP000625568"/>
    </source>
</evidence>
<feature type="compositionally biased region" description="Low complexity" evidence="1">
    <location>
        <begin position="51"/>
        <end position="72"/>
    </location>
</feature>
<gene>
    <name evidence="2" type="ORF">I6K02_05990</name>
</gene>
<organism evidence="2 3">
    <name type="scientific">Burkholderia dolosa</name>
    <dbReference type="NCBI Taxonomy" id="152500"/>
    <lineage>
        <taxon>Bacteria</taxon>
        <taxon>Pseudomonadati</taxon>
        <taxon>Pseudomonadota</taxon>
        <taxon>Betaproteobacteria</taxon>
        <taxon>Burkholderiales</taxon>
        <taxon>Burkholderiaceae</taxon>
        <taxon>Burkholderia</taxon>
        <taxon>Burkholderia cepacia complex</taxon>
    </lineage>
</organism>
<feature type="region of interest" description="Disordered" evidence="1">
    <location>
        <begin position="1"/>
        <end position="27"/>
    </location>
</feature>
<feature type="region of interest" description="Disordered" evidence="1">
    <location>
        <begin position="43"/>
        <end position="117"/>
    </location>
</feature>
<evidence type="ECO:0000256" key="1">
    <source>
        <dbReference type="SAM" id="MobiDB-lite"/>
    </source>
</evidence>
<dbReference type="RefSeq" id="WP_123806811.1">
    <property type="nucleotide sequence ID" value="NZ_CP033840.1"/>
</dbReference>
<sequence>MTNGTGDTERRRAAAANERAKLSAGGSGLVTAALMATAPYLGSCTPGEAGTARTPTSAPLASPAPASSLRPAADARDAHHAAERAEPVVGPPFDATSGRPPRAVRPARRAPSLSLPRPSSVALLLDDRLLDGSSAAGALADCPPLPSGPLPDERFDPFRPYRGGPLLSYTDGTGTAASPRAPGIDGARLVRVAAPGVPPLPAMAAMRSSGPDASPFYADQVADALARHVALADASTHDEPGAAHAASRERGDVSSGGLIRAPFYADQVAYARMHVLPVEMSTRAAAGAADVVAPFASPFSFAISELALRASPDSVSSMPDGEVARHASFAGHIAFAEPHSTTTGLDRRNSPVPAWTTAGLVSDSVAAVVRDRVWSAEAAIGDTDFARQWSPSIRVAEPTRQLVGGRPIAQLAPVSIDELAAQVAGIGGDRPPSTADRAPASRRPHVAMRVRTHAVSHADSHDRSPLVRAVHAKPDGRISERLSAVAIDAHVTQPYDAHPTSRANTLSEMPSATEIAAALVAPKAGGLASAASQKPYRTAHDAMLATADARRDVDWRLTAETKVGPDRDNRTYRSVVHENIMAPVAAAQHRAITLDMPQPRAYRDVVTSVAVVASNGPSFDIDRKRAPTIGYVF</sequence>
<feature type="compositionally biased region" description="Basic and acidic residues" evidence="1">
    <location>
        <begin position="73"/>
        <end position="86"/>
    </location>
</feature>
<proteinExistence type="predicted"/>
<dbReference type="AlphaFoldDB" id="A0A892I918"/>
<dbReference type="Proteomes" id="UP000625568">
    <property type="component" value="Chromosome 1"/>
</dbReference>
<dbReference type="EMBL" id="CP069482">
    <property type="protein sequence ID" value="QRO78454.1"/>
    <property type="molecule type" value="Genomic_DNA"/>
</dbReference>
<name>A0A892I918_9BURK</name>
<protein>
    <submittedName>
        <fullName evidence="2">Uncharacterized protein</fullName>
    </submittedName>
</protein>
<dbReference type="GeneID" id="93126161"/>
<accession>A0A892I918</accession>
<evidence type="ECO:0000313" key="2">
    <source>
        <dbReference type="EMBL" id="QRO78454.1"/>
    </source>
</evidence>
<keyword evidence="3" id="KW-1185">Reference proteome</keyword>
<reference evidence="2 3" key="1">
    <citation type="submission" date="2021-02" db="EMBL/GenBank/DDBJ databases">
        <title>FDA dAtabase for Regulatory Grade micrObial Sequences (FDA-ARGOS): Supporting development and validation of Infectious Disease Dx tests.</title>
        <authorList>
            <person name="Minogue T."/>
            <person name="Wolcott M."/>
            <person name="Wasieloski L."/>
            <person name="Aguilar W."/>
            <person name="Moore D."/>
            <person name="Jaissle J."/>
            <person name="Tallon L."/>
            <person name="Sadzewicz L."/>
            <person name="Zhao X."/>
            <person name="Boylan J."/>
            <person name="Ott S."/>
            <person name="Bowen H."/>
            <person name="Vavikolanu K."/>
            <person name="Mehta A."/>
            <person name="Aluvathingal J."/>
            <person name="Nadendla S."/>
            <person name="Yan Y."/>
            <person name="Sichtig H."/>
        </authorList>
    </citation>
    <scope>NUCLEOTIDE SEQUENCE [LARGE SCALE GENOMIC DNA]</scope>
    <source>
        <strain evidence="2 3">FDAARGOS_1272</strain>
    </source>
</reference>